<dbReference type="PANTHER" id="PTHR43798:SF33">
    <property type="entry name" value="HYDROLASE, PUTATIVE (AFU_ORTHOLOGUE AFUA_2G14860)-RELATED"/>
    <property type="match status" value="1"/>
</dbReference>
<dbReference type="InterPro" id="IPR050266">
    <property type="entry name" value="AB_hydrolase_sf"/>
</dbReference>
<protein>
    <submittedName>
        <fullName evidence="2">Pimeloyl-ACP methyl ester carboxylesterase</fullName>
    </submittedName>
</protein>
<dbReference type="OrthoDB" id="59888at2"/>
<dbReference type="SUPFAM" id="SSF53474">
    <property type="entry name" value="alpha/beta-Hydrolases"/>
    <property type="match status" value="1"/>
</dbReference>
<dbReference type="InterPro" id="IPR029058">
    <property type="entry name" value="AB_hydrolase_fold"/>
</dbReference>
<feature type="domain" description="AB hydrolase-1" evidence="1">
    <location>
        <begin position="65"/>
        <end position="306"/>
    </location>
</feature>
<comment type="caution">
    <text evidence="2">The sequence shown here is derived from an EMBL/GenBank/DDBJ whole genome shotgun (WGS) entry which is preliminary data.</text>
</comment>
<dbReference type="RefSeq" id="WP_148928565.1">
    <property type="nucleotide sequence ID" value="NZ_VNHS01000002.1"/>
</dbReference>
<dbReference type="EMBL" id="VNHS01000002">
    <property type="protein sequence ID" value="TYP78106.1"/>
    <property type="molecule type" value="Genomic_DNA"/>
</dbReference>
<accession>A0A5S5CIS5</accession>
<reference evidence="2 3" key="1">
    <citation type="submission" date="2019-07" db="EMBL/GenBank/DDBJ databases">
        <title>Genomic Encyclopedia of Type Strains, Phase III (KMG-III): the genomes of soil and plant-associated and newly described type strains.</title>
        <authorList>
            <person name="Whitman W."/>
        </authorList>
    </citation>
    <scope>NUCLEOTIDE SEQUENCE [LARGE SCALE GENOMIC DNA]</scope>
    <source>
        <strain evidence="2 3">BL24</strain>
    </source>
</reference>
<dbReference type="Gene3D" id="3.40.50.1820">
    <property type="entry name" value="alpha/beta hydrolase"/>
    <property type="match status" value="1"/>
</dbReference>
<sequence length="322" mass="34284">MNGIEAKDRALRGALAIAGLPLSAVQAALSRYDATRYGPVGELVPCGDGQLHAIVTGSGGPTVILESGMGGCSLDWTLVQPALSKYATVLAYDRAGFGWSSSASGVPTCAGSVEELRELLRGLHLAPPYLLVGHSYGGMIMQLFAAAYPQDVMGLVLVDAAHAGRFALHADSDARRAERAKHRSRLRLGYLLAPLGIPRYMKQWIGTKRLPGDAGRAVRSLGYRSSAYKTAYAELIGTADSAAQLERAPRLPPHLPVIVLTAGRQTAEWLASQRALLRLTERTKQIVVPDSWHAIHIHQPRAVIEAVAGLISAGVAGVMMEE</sequence>
<dbReference type="PRINTS" id="PR00111">
    <property type="entry name" value="ABHYDROLASE"/>
</dbReference>
<evidence type="ECO:0000313" key="2">
    <source>
        <dbReference type="EMBL" id="TYP78106.1"/>
    </source>
</evidence>
<gene>
    <name evidence="2" type="ORF">BCM02_102683</name>
</gene>
<name>A0A5S5CIS5_9BACL</name>
<dbReference type="InterPro" id="IPR000073">
    <property type="entry name" value="AB_hydrolase_1"/>
</dbReference>
<dbReference type="Pfam" id="PF12697">
    <property type="entry name" value="Abhydrolase_6"/>
    <property type="match status" value="1"/>
</dbReference>
<dbReference type="Proteomes" id="UP000323257">
    <property type="component" value="Unassembled WGS sequence"/>
</dbReference>
<evidence type="ECO:0000259" key="1">
    <source>
        <dbReference type="Pfam" id="PF12697"/>
    </source>
</evidence>
<dbReference type="PANTHER" id="PTHR43798">
    <property type="entry name" value="MONOACYLGLYCEROL LIPASE"/>
    <property type="match status" value="1"/>
</dbReference>
<proteinExistence type="predicted"/>
<dbReference type="AlphaFoldDB" id="A0A5S5CIS5"/>
<evidence type="ECO:0000313" key="3">
    <source>
        <dbReference type="Proteomes" id="UP000323257"/>
    </source>
</evidence>
<dbReference type="GO" id="GO:0016020">
    <property type="term" value="C:membrane"/>
    <property type="evidence" value="ECO:0007669"/>
    <property type="project" value="TreeGrafter"/>
</dbReference>
<organism evidence="2 3">
    <name type="scientific">Paenibacillus methanolicus</name>
    <dbReference type="NCBI Taxonomy" id="582686"/>
    <lineage>
        <taxon>Bacteria</taxon>
        <taxon>Bacillati</taxon>
        <taxon>Bacillota</taxon>
        <taxon>Bacilli</taxon>
        <taxon>Bacillales</taxon>
        <taxon>Paenibacillaceae</taxon>
        <taxon>Paenibacillus</taxon>
    </lineage>
</organism>
<keyword evidence="3" id="KW-1185">Reference proteome</keyword>